<dbReference type="NCBIfam" id="TIGR00830">
    <property type="entry name" value="PTBA"/>
    <property type="match status" value="1"/>
</dbReference>
<evidence type="ECO:0000256" key="1">
    <source>
        <dbReference type="ARBA" id="ARBA00004496"/>
    </source>
</evidence>
<dbReference type="PANTHER" id="PTHR45008:SF1">
    <property type="entry name" value="PTS SYSTEM GLUCOSE-SPECIFIC EIIA COMPONENT"/>
    <property type="match status" value="1"/>
</dbReference>
<proteinExistence type="predicted"/>
<dbReference type="Gene3D" id="2.70.70.10">
    <property type="entry name" value="Glucose Permease (Domain IIA)"/>
    <property type="match status" value="1"/>
</dbReference>
<dbReference type="InterPro" id="IPR050890">
    <property type="entry name" value="PTS_EIIA_component"/>
</dbReference>
<dbReference type="AlphaFoldDB" id="A0A849K6P0"/>
<dbReference type="EMBL" id="JABFAJ010000013">
    <property type="protein sequence ID" value="NNU27435.1"/>
    <property type="molecule type" value="Genomic_DNA"/>
</dbReference>
<organism evidence="8 9">
    <name type="scientific">Isoptericola sediminis</name>
    <dbReference type="NCBI Taxonomy" id="2733572"/>
    <lineage>
        <taxon>Bacteria</taxon>
        <taxon>Bacillati</taxon>
        <taxon>Actinomycetota</taxon>
        <taxon>Actinomycetes</taxon>
        <taxon>Micrococcales</taxon>
        <taxon>Promicromonosporaceae</taxon>
        <taxon>Isoptericola</taxon>
    </lineage>
</organism>
<evidence type="ECO:0000256" key="2">
    <source>
        <dbReference type="ARBA" id="ARBA00022448"/>
    </source>
</evidence>
<dbReference type="PANTHER" id="PTHR45008">
    <property type="entry name" value="PTS SYSTEM GLUCOSE-SPECIFIC EIIA COMPONENT"/>
    <property type="match status" value="1"/>
</dbReference>
<keyword evidence="4" id="KW-0808">Transferase</keyword>
<comment type="subcellular location">
    <subcellularLocation>
        <location evidence="1">Cytoplasm</location>
    </subcellularLocation>
</comment>
<dbReference type="PROSITE" id="PS00371">
    <property type="entry name" value="PTS_EIIA_TYPE_1_HIS"/>
    <property type="match status" value="1"/>
</dbReference>
<keyword evidence="9" id="KW-1185">Reference proteome</keyword>
<dbReference type="GO" id="GO:0009401">
    <property type="term" value="P:phosphoenolpyruvate-dependent sugar phosphotransferase system"/>
    <property type="evidence" value="ECO:0007669"/>
    <property type="project" value="UniProtKB-KW"/>
</dbReference>
<keyword evidence="2" id="KW-0813">Transport</keyword>
<sequence length="149" mass="15092">MPLIVSSPVAGTVVDVREVPDPVFSAGLVGPGTAVEPEGTEVVSPVDGRIVKLHPHAFVVQAADGPAVLVHLGIDTVQLGGAGFTLHVAEGDEVVTGQLLVEWDPAAVRDGGRAAVCPVVLLEADPEQVEPRVAPGTAVVPGDPLLAAR</sequence>
<keyword evidence="6" id="KW-0418">Kinase</keyword>
<dbReference type="InterPro" id="IPR001127">
    <property type="entry name" value="PTS_EIIA_1_perm"/>
</dbReference>
<dbReference type="GO" id="GO:0005737">
    <property type="term" value="C:cytoplasm"/>
    <property type="evidence" value="ECO:0007669"/>
    <property type="project" value="UniProtKB-SubCell"/>
</dbReference>
<dbReference type="Pfam" id="PF00358">
    <property type="entry name" value="PTS_EIIA_1"/>
    <property type="match status" value="1"/>
</dbReference>
<dbReference type="InterPro" id="IPR011055">
    <property type="entry name" value="Dup_hybrid_motif"/>
</dbReference>
<evidence type="ECO:0000313" key="9">
    <source>
        <dbReference type="Proteomes" id="UP000557204"/>
    </source>
</evidence>
<dbReference type="Proteomes" id="UP000557204">
    <property type="component" value="Unassembled WGS sequence"/>
</dbReference>
<protein>
    <submittedName>
        <fullName evidence="8">PTS glucose transporter subunit IIA</fullName>
    </submittedName>
</protein>
<keyword evidence="5" id="KW-0598">Phosphotransferase system</keyword>
<comment type="caution">
    <text evidence="8">The sequence shown here is derived from an EMBL/GenBank/DDBJ whole genome shotgun (WGS) entry which is preliminary data.</text>
</comment>
<dbReference type="PROSITE" id="PS51093">
    <property type="entry name" value="PTS_EIIA_TYPE_1"/>
    <property type="match status" value="1"/>
</dbReference>
<keyword evidence="3 8" id="KW-0762">Sugar transport</keyword>
<evidence type="ECO:0000256" key="6">
    <source>
        <dbReference type="ARBA" id="ARBA00022777"/>
    </source>
</evidence>
<evidence type="ECO:0000256" key="4">
    <source>
        <dbReference type="ARBA" id="ARBA00022679"/>
    </source>
</evidence>
<evidence type="ECO:0000313" key="8">
    <source>
        <dbReference type="EMBL" id="NNU27435.1"/>
    </source>
</evidence>
<reference evidence="8 9" key="1">
    <citation type="submission" date="2020-05" db="EMBL/GenBank/DDBJ databases">
        <title>Genome sequence of Isoptericola sp. JC619 isolated from Chilika lagoon, India.</title>
        <authorList>
            <person name="Kumar D."/>
            <person name="Appam K."/>
            <person name="Gandham S."/>
            <person name="Uppada J."/>
            <person name="Sasikala C."/>
            <person name="Venkata Ramana C."/>
        </authorList>
    </citation>
    <scope>NUCLEOTIDE SEQUENCE [LARGE SCALE GENOMIC DNA]</scope>
    <source>
        <strain evidence="8 9">JC619</strain>
    </source>
</reference>
<evidence type="ECO:0000256" key="3">
    <source>
        <dbReference type="ARBA" id="ARBA00022597"/>
    </source>
</evidence>
<evidence type="ECO:0000256" key="5">
    <source>
        <dbReference type="ARBA" id="ARBA00022683"/>
    </source>
</evidence>
<evidence type="ECO:0000259" key="7">
    <source>
        <dbReference type="PROSITE" id="PS51093"/>
    </source>
</evidence>
<name>A0A849K6P0_9MICO</name>
<accession>A0A849K6P0</accession>
<dbReference type="RefSeq" id="WP_171246941.1">
    <property type="nucleotide sequence ID" value="NZ_JABFAJ010000013.1"/>
</dbReference>
<feature type="domain" description="PTS EIIA type-1" evidence="7">
    <location>
        <begin position="21"/>
        <end position="123"/>
    </location>
</feature>
<dbReference type="SUPFAM" id="SSF51261">
    <property type="entry name" value="Duplicated hybrid motif"/>
    <property type="match status" value="1"/>
</dbReference>
<dbReference type="GO" id="GO:0016301">
    <property type="term" value="F:kinase activity"/>
    <property type="evidence" value="ECO:0007669"/>
    <property type="project" value="UniProtKB-KW"/>
</dbReference>
<gene>
    <name evidence="8" type="ORF">HLI28_07740</name>
</gene>